<evidence type="ECO:0000256" key="18">
    <source>
        <dbReference type="PROSITE-ProRule" id="PRU10141"/>
    </source>
</evidence>
<evidence type="ECO:0000256" key="2">
    <source>
        <dbReference type="ARBA" id="ARBA00012513"/>
    </source>
</evidence>
<evidence type="ECO:0000256" key="15">
    <source>
        <dbReference type="ARBA" id="ARBA00023170"/>
    </source>
</evidence>
<dbReference type="Pfam" id="PF07714">
    <property type="entry name" value="PK_Tyr_Ser-Thr"/>
    <property type="match status" value="1"/>
</dbReference>
<dbReference type="PANTHER" id="PTHR45631:SF202">
    <property type="entry name" value="SENESCENCE-INDUCED RECEPTOR-LIKE SERINE_THREONINE-PROTEIN KINASE"/>
    <property type="match status" value="1"/>
</dbReference>
<evidence type="ECO:0000259" key="22">
    <source>
        <dbReference type="PROSITE" id="PS50011"/>
    </source>
</evidence>
<evidence type="ECO:0000256" key="20">
    <source>
        <dbReference type="SAM" id="Phobius"/>
    </source>
</evidence>
<proteinExistence type="predicted"/>
<evidence type="ECO:0000256" key="14">
    <source>
        <dbReference type="ARBA" id="ARBA00023136"/>
    </source>
</evidence>
<accession>A0AAV6MK96</accession>
<evidence type="ECO:0000256" key="21">
    <source>
        <dbReference type="SAM" id="SignalP"/>
    </source>
</evidence>
<dbReference type="Pfam" id="PF12819">
    <property type="entry name" value="Malectin_like"/>
    <property type="match status" value="1"/>
</dbReference>
<keyword evidence="7 20" id="KW-0812">Transmembrane</keyword>
<evidence type="ECO:0000256" key="7">
    <source>
        <dbReference type="ARBA" id="ARBA00022692"/>
    </source>
</evidence>
<dbReference type="PROSITE" id="PS00108">
    <property type="entry name" value="PROTEIN_KINASE_ST"/>
    <property type="match status" value="1"/>
</dbReference>
<keyword evidence="11 23" id="KW-0418">Kinase</keyword>
<evidence type="ECO:0000256" key="19">
    <source>
        <dbReference type="SAM" id="MobiDB-lite"/>
    </source>
</evidence>
<feature type="domain" description="Protein kinase" evidence="22">
    <location>
        <begin position="577"/>
        <end position="853"/>
    </location>
</feature>
<evidence type="ECO:0000256" key="9">
    <source>
        <dbReference type="ARBA" id="ARBA00022737"/>
    </source>
</evidence>
<dbReference type="FunFam" id="1.10.510.10:FF:000146">
    <property type="entry name" value="LRR receptor-like serine/threonine-protein kinase IOS1"/>
    <property type="match status" value="1"/>
</dbReference>
<organism evidence="23 24">
    <name type="scientific">Cucurbita argyrosperma subsp. sororia</name>
    <dbReference type="NCBI Taxonomy" id="37648"/>
    <lineage>
        <taxon>Eukaryota</taxon>
        <taxon>Viridiplantae</taxon>
        <taxon>Streptophyta</taxon>
        <taxon>Embryophyta</taxon>
        <taxon>Tracheophyta</taxon>
        <taxon>Spermatophyta</taxon>
        <taxon>Magnoliopsida</taxon>
        <taxon>eudicotyledons</taxon>
        <taxon>Gunneridae</taxon>
        <taxon>Pentapetalae</taxon>
        <taxon>rosids</taxon>
        <taxon>fabids</taxon>
        <taxon>Cucurbitales</taxon>
        <taxon>Cucurbitaceae</taxon>
        <taxon>Cucurbiteae</taxon>
        <taxon>Cucurbita</taxon>
    </lineage>
</organism>
<feature type="chain" id="PRO_5043675252" description="non-specific serine/threonine protein kinase" evidence="21">
    <location>
        <begin position="30"/>
        <end position="882"/>
    </location>
</feature>
<evidence type="ECO:0000256" key="10">
    <source>
        <dbReference type="ARBA" id="ARBA00022741"/>
    </source>
</evidence>
<keyword evidence="24" id="KW-1185">Reference proteome</keyword>
<keyword evidence="15 23" id="KW-0675">Receptor</keyword>
<evidence type="ECO:0000256" key="4">
    <source>
        <dbReference type="ARBA" id="ARBA00022553"/>
    </source>
</evidence>
<keyword evidence="10 18" id="KW-0547">Nucleotide-binding</keyword>
<keyword evidence="8 21" id="KW-0732">Signal</keyword>
<evidence type="ECO:0000256" key="6">
    <source>
        <dbReference type="ARBA" id="ARBA00022679"/>
    </source>
</evidence>
<evidence type="ECO:0000256" key="17">
    <source>
        <dbReference type="ARBA" id="ARBA00048679"/>
    </source>
</evidence>
<feature type="transmembrane region" description="Helical" evidence="20">
    <location>
        <begin position="519"/>
        <end position="543"/>
    </location>
</feature>
<dbReference type="Proteomes" id="UP000685013">
    <property type="component" value="Chromosome 14"/>
</dbReference>
<keyword evidence="3" id="KW-0723">Serine/threonine-protein kinase</keyword>
<evidence type="ECO:0000256" key="8">
    <source>
        <dbReference type="ARBA" id="ARBA00022729"/>
    </source>
</evidence>
<dbReference type="InterPro" id="IPR001245">
    <property type="entry name" value="Ser-Thr/Tyr_kinase_cat_dom"/>
</dbReference>
<dbReference type="Pfam" id="PF13855">
    <property type="entry name" value="LRR_8"/>
    <property type="match status" value="1"/>
</dbReference>
<evidence type="ECO:0000256" key="11">
    <source>
        <dbReference type="ARBA" id="ARBA00022777"/>
    </source>
</evidence>
<sequence length="882" mass="97119">MAAAAAAAAAAKFLLALLSASVFFPLISGQSPSGFISLDCGTSPNTRYIEPISSINYESDAAFISTGTIHNVSPVYVGSTRYEQLRSLRSFPDGTRNCYRVRVKSGTKYLIRASFLYGDYDGQGKVPEFDLYFGPNFWSSVKLEGMNTSAHHEIIHVVSGDWVEVCLVDTGTGTPFISALELRPLVNSIYETRSESLATFLRLDAGSAANLSYRYKDDVYDRIWYAMIPLAAWTKLTTTETIDTNDPASFLPPQPVMTSAATPKNATAPMEFNWIPPDDTTRFYVYMYFTEIQKLQPNESRVFNILLNGNPWTDGQLSLPYLQGLVSYSTKPITGGIYDFALVRTPNSTHPPLLNAIEIYRVIDFPQSPTQQQDVEGILDIKAFYGIGRNWQGDPCAPRELIWRGLNCSFVDSQPPRITSLDLSSSGLTGEISEIIASLKTLETLDLSNNSLNGSVPDFLTQLPSLRVLNLERNNLSGVIPSQLIQSSNDGSLSFSYGENPNLFISTSPSEKKGKSNPIVAVVASVGGFVLLLFLISGAIFWIKTKQRKQGAVLGEAKQWGTTKRSYSYEDILRITNNFERTLGVGGFGKVYYGKIAATEVAVKMLSPQSVQGYDQFEAEVDLLLRVHHRNLTGLVGYCDESTKKGLIYEYMGKGNLGSLISSGKSMVLKWEDRLRIALDSAQGLEYLHYGIKPAMIHRDVKSSNILLDNDFRAKVSDFGLTRAFVTKNGVSHVTATNVVGTFGYIDPEYYTTSQLNEKSDVFGFGVVILEIITGKPALIRGEGGEGNVIHIYNWVNMLLSQGDIRSIIDPKMKDFDINSAWKAVDVAMSCVSTKSKDRPSMSQVVVDLKECLAMESARNKPPRQAETGVAETSTLFGPSAR</sequence>
<keyword evidence="4" id="KW-0597">Phosphoprotein</keyword>
<dbReference type="InterPro" id="IPR001611">
    <property type="entry name" value="Leu-rich_rpt"/>
</dbReference>
<feature type="compositionally biased region" description="Polar residues" evidence="19">
    <location>
        <begin position="871"/>
        <end position="882"/>
    </location>
</feature>
<dbReference type="InterPro" id="IPR024788">
    <property type="entry name" value="Malectin-like_Carb-bd_dom"/>
</dbReference>
<evidence type="ECO:0000313" key="23">
    <source>
        <dbReference type="EMBL" id="KAG6581866.1"/>
    </source>
</evidence>
<evidence type="ECO:0000256" key="16">
    <source>
        <dbReference type="ARBA" id="ARBA00047899"/>
    </source>
</evidence>
<dbReference type="FunFam" id="3.80.10.10:FF:000129">
    <property type="entry name" value="Leucine-rich repeat receptor-like kinase"/>
    <property type="match status" value="1"/>
</dbReference>
<keyword evidence="12 18" id="KW-0067">ATP-binding</keyword>
<comment type="catalytic activity">
    <reaction evidence="17">
        <text>L-seryl-[protein] + ATP = O-phospho-L-seryl-[protein] + ADP + H(+)</text>
        <dbReference type="Rhea" id="RHEA:17989"/>
        <dbReference type="Rhea" id="RHEA-COMP:9863"/>
        <dbReference type="Rhea" id="RHEA-COMP:11604"/>
        <dbReference type="ChEBI" id="CHEBI:15378"/>
        <dbReference type="ChEBI" id="CHEBI:29999"/>
        <dbReference type="ChEBI" id="CHEBI:30616"/>
        <dbReference type="ChEBI" id="CHEBI:83421"/>
        <dbReference type="ChEBI" id="CHEBI:456216"/>
        <dbReference type="EC" id="2.7.11.1"/>
    </reaction>
</comment>
<dbReference type="InterPro" id="IPR017441">
    <property type="entry name" value="Protein_kinase_ATP_BS"/>
</dbReference>
<protein>
    <recommendedName>
        <fullName evidence="2">non-specific serine/threonine protein kinase</fullName>
        <ecNumber evidence="2">2.7.11.1</ecNumber>
    </recommendedName>
</protein>
<dbReference type="GO" id="GO:0016020">
    <property type="term" value="C:membrane"/>
    <property type="evidence" value="ECO:0007669"/>
    <property type="project" value="UniProtKB-SubCell"/>
</dbReference>
<dbReference type="EC" id="2.7.11.1" evidence="2"/>
<comment type="subcellular location">
    <subcellularLocation>
        <location evidence="1">Membrane</location>
        <topology evidence="1">Single-pass membrane protein</topology>
    </subcellularLocation>
</comment>
<evidence type="ECO:0000256" key="1">
    <source>
        <dbReference type="ARBA" id="ARBA00004167"/>
    </source>
</evidence>
<dbReference type="GO" id="GO:0004674">
    <property type="term" value="F:protein serine/threonine kinase activity"/>
    <property type="evidence" value="ECO:0007669"/>
    <property type="project" value="UniProtKB-KW"/>
</dbReference>
<comment type="catalytic activity">
    <reaction evidence="16">
        <text>L-threonyl-[protein] + ATP = O-phospho-L-threonyl-[protein] + ADP + H(+)</text>
        <dbReference type="Rhea" id="RHEA:46608"/>
        <dbReference type="Rhea" id="RHEA-COMP:11060"/>
        <dbReference type="Rhea" id="RHEA-COMP:11605"/>
        <dbReference type="ChEBI" id="CHEBI:15378"/>
        <dbReference type="ChEBI" id="CHEBI:30013"/>
        <dbReference type="ChEBI" id="CHEBI:30616"/>
        <dbReference type="ChEBI" id="CHEBI:61977"/>
        <dbReference type="ChEBI" id="CHEBI:456216"/>
        <dbReference type="EC" id="2.7.11.1"/>
    </reaction>
</comment>
<evidence type="ECO:0000256" key="5">
    <source>
        <dbReference type="ARBA" id="ARBA00022614"/>
    </source>
</evidence>
<dbReference type="PROSITE" id="PS00107">
    <property type="entry name" value="PROTEIN_KINASE_ATP"/>
    <property type="match status" value="1"/>
</dbReference>
<dbReference type="PROSITE" id="PS50011">
    <property type="entry name" value="PROTEIN_KINASE_DOM"/>
    <property type="match status" value="1"/>
</dbReference>
<dbReference type="SMART" id="SM00220">
    <property type="entry name" value="S_TKc"/>
    <property type="match status" value="1"/>
</dbReference>
<feature type="region of interest" description="Disordered" evidence="19">
    <location>
        <begin position="858"/>
        <end position="882"/>
    </location>
</feature>
<comment type="caution">
    <text evidence="23">The sequence shown here is derived from an EMBL/GenBank/DDBJ whole genome shotgun (WGS) entry which is preliminary data.</text>
</comment>
<dbReference type="FunFam" id="3.30.200.20:FF:000394">
    <property type="entry name" value="Leucine-rich repeat receptor-like protein kinase"/>
    <property type="match status" value="1"/>
</dbReference>
<dbReference type="GO" id="GO:0005524">
    <property type="term" value="F:ATP binding"/>
    <property type="evidence" value="ECO:0007669"/>
    <property type="project" value="UniProtKB-UniRule"/>
</dbReference>
<feature type="non-terminal residue" evidence="23">
    <location>
        <position position="1"/>
    </location>
</feature>
<evidence type="ECO:0000256" key="13">
    <source>
        <dbReference type="ARBA" id="ARBA00022989"/>
    </source>
</evidence>
<keyword evidence="13 20" id="KW-1133">Transmembrane helix</keyword>
<keyword evidence="9" id="KW-0677">Repeat</keyword>
<feature type="signal peptide" evidence="21">
    <location>
        <begin position="1"/>
        <end position="29"/>
    </location>
</feature>
<dbReference type="PANTHER" id="PTHR45631">
    <property type="entry name" value="OS07G0107800 PROTEIN-RELATED"/>
    <property type="match status" value="1"/>
</dbReference>
<reference evidence="23 24" key="1">
    <citation type="journal article" date="2021" name="Hortic Res">
        <title>The domestication of Cucurbita argyrosperma as revealed by the genome of its wild relative.</title>
        <authorList>
            <person name="Barrera-Redondo J."/>
            <person name="Sanchez-de la Vega G."/>
            <person name="Aguirre-Liguori J.A."/>
            <person name="Castellanos-Morales G."/>
            <person name="Gutierrez-Guerrero Y.T."/>
            <person name="Aguirre-Dugua X."/>
            <person name="Aguirre-Planter E."/>
            <person name="Tenaillon M.I."/>
            <person name="Lira-Saade R."/>
            <person name="Eguiarte L.E."/>
        </authorList>
    </citation>
    <scope>NUCLEOTIDE SEQUENCE [LARGE SCALE GENOMIC DNA]</scope>
    <source>
        <strain evidence="23">JBR-2021</strain>
    </source>
</reference>
<gene>
    <name evidence="23" type="ORF">SDJN03_21868</name>
</gene>
<dbReference type="InterPro" id="IPR008271">
    <property type="entry name" value="Ser/Thr_kinase_AS"/>
</dbReference>
<evidence type="ECO:0000256" key="3">
    <source>
        <dbReference type="ARBA" id="ARBA00022527"/>
    </source>
</evidence>
<keyword evidence="6" id="KW-0808">Transferase</keyword>
<dbReference type="EMBL" id="JAGKQH010000014">
    <property type="protein sequence ID" value="KAG6581866.1"/>
    <property type="molecule type" value="Genomic_DNA"/>
</dbReference>
<name>A0AAV6MK96_9ROSI</name>
<feature type="binding site" evidence="18">
    <location>
        <position position="604"/>
    </location>
    <ligand>
        <name>ATP</name>
        <dbReference type="ChEBI" id="CHEBI:30616"/>
    </ligand>
</feature>
<dbReference type="InterPro" id="IPR000719">
    <property type="entry name" value="Prot_kinase_dom"/>
</dbReference>
<keyword evidence="14 20" id="KW-0472">Membrane</keyword>
<evidence type="ECO:0000313" key="24">
    <source>
        <dbReference type="Proteomes" id="UP000685013"/>
    </source>
</evidence>
<dbReference type="AlphaFoldDB" id="A0AAV6MK96"/>
<keyword evidence="5" id="KW-0433">Leucine-rich repeat</keyword>
<evidence type="ECO:0000256" key="12">
    <source>
        <dbReference type="ARBA" id="ARBA00022840"/>
    </source>
</evidence>